<proteinExistence type="predicted"/>
<evidence type="ECO:0000313" key="1">
    <source>
        <dbReference type="EMBL" id="KAG9345127.1"/>
    </source>
</evidence>
<feature type="non-terminal residue" evidence="1">
    <location>
        <position position="112"/>
    </location>
</feature>
<gene>
    <name evidence="1" type="ORF">JZ751_009670</name>
</gene>
<evidence type="ECO:0000313" key="2">
    <source>
        <dbReference type="Proteomes" id="UP000824540"/>
    </source>
</evidence>
<dbReference type="EMBL" id="JAFBMS010000018">
    <property type="protein sequence ID" value="KAG9345127.1"/>
    <property type="molecule type" value="Genomic_DNA"/>
</dbReference>
<name>A0A8T2P932_9TELE</name>
<keyword evidence="2" id="KW-1185">Reference proteome</keyword>
<reference evidence="1" key="1">
    <citation type="thesis" date="2021" institute="BYU ScholarsArchive" country="Provo, UT, USA">
        <title>Applications of and Algorithms for Genome Assembly and Genomic Analyses with an Emphasis on Marine Teleosts.</title>
        <authorList>
            <person name="Pickett B.D."/>
        </authorList>
    </citation>
    <scope>NUCLEOTIDE SEQUENCE</scope>
    <source>
        <strain evidence="1">HI-2016</strain>
    </source>
</reference>
<accession>A0A8T2P932</accession>
<sequence>MRDVLSALLTPVEFLGKGVQGGAQSSSAWALLSPCRPQHAQNGGVGQQPTPTVLEVTGTPINQQLAVYLAGNSARKKERGNVETEVETDQTPWWNPKKQLAVRSPPSCYTLR</sequence>
<dbReference type="Proteomes" id="UP000824540">
    <property type="component" value="Unassembled WGS sequence"/>
</dbReference>
<protein>
    <submittedName>
        <fullName evidence="1">Uncharacterized protein</fullName>
    </submittedName>
</protein>
<organism evidence="1 2">
    <name type="scientific">Albula glossodonta</name>
    <name type="common">roundjaw bonefish</name>
    <dbReference type="NCBI Taxonomy" id="121402"/>
    <lineage>
        <taxon>Eukaryota</taxon>
        <taxon>Metazoa</taxon>
        <taxon>Chordata</taxon>
        <taxon>Craniata</taxon>
        <taxon>Vertebrata</taxon>
        <taxon>Euteleostomi</taxon>
        <taxon>Actinopterygii</taxon>
        <taxon>Neopterygii</taxon>
        <taxon>Teleostei</taxon>
        <taxon>Albuliformes</taxon>
        <taxon>Albulidae</taxon>
        <taxon>Albula</taxon>
    </lineage>
</organism>
<dbReference type="AlphaFoldDB" id="A0A8T2P932"/>
<comment type="caution">
    <text evidence="1">The sequence shown here is derived from an EMBL/GenBank/DDBJ whole genome shotgun (WGS) entry which is preliminary data.</text>
</comment>